<dbReference type="EMBL" id="JABMOJ010000181">
    <property type="protein sequence ID" value="NQV64699.1"/>
    <property type="molecule type" value="Genomic_DNA"/>
</dbReference>
<keyword evidence="4 8" id="KW-1133">Transmembrane helix</keyword>
<dbReference type="GO" id="GO:0005886">
    <property type="term" value="C:plasma membrane"/>
    <property type="evidence" value="ECO:0007669"/>
    <property type="project" value="UniProtKB-SubCell"/>
</dbReference>
<keyword evidence="7 8" id="KW-0464">Manganese</keyword>
<evidence type="ECO:0000313" key="10">
    <source>
        <dbReference type="Proteomes" id="UP000754644"/>
    </source>
</evidence>
<evidence type="ECO:0000256" key="1">
    <source>
        <dbReference type="ARBA" id="ARBA00022448"/>
    </source>
</evidence>
<sequence length="191" mass="19665">MIEVLFLALALSMDAFAVSIGLGAKCKTSPVWLALMAGAYFGVFQALMPLLGVLGGISLLGWFEALAPWIAFLLLGIVGGKMIVESINQAPGGDAAAEVLSDTLSDTRIVTHKVMLVLAVATSIDALAAGVALPLIDFNPLLACLLIGVITGLFSCLGVFVGVKSGTLLGRRAELLGGVVLILIGFKILLT</sequence>
<evidence type="ECO:0000256" key="2">
    <source>
        <dbReference type="ARBA" id="ARBA00022475"/>
    </source>
</evidence>
<accession>A0A972VUW3</accession>
<reference evidence="9" key="1">
    <citation type="submission" date="2020-05" db="EMBL/GenBank/DDBJ databases">
        <title>Sulfur intermediates as new biogeochemical hubs in an aquatic model microbial ecosystem.</title>
        <authorList>
            <person name="Vigneron A."/>
        </authorList>
    </citation>
    <scope>NUCLEOTIDE SEQUENCE</scope>
    <source>
        <strain evidence="9">Bin.250</strain>
    </source>
</reference>
<evidence type="ECO:0000256" key="7">
    <source>
        <dbReference type="ARBA" id="ARBA00023211"/>
    </source>
</evidence>
<organism evidence="9 10">
    <name type="scientific">SAR86 cluster bacterium</name>
    <dbReference type="NCBI Taxonomy" id="2030880"/>
    <lineage>
        <taxon>Bacteria</taxon>
        <taxon>Pseudomonadati</taxon>
        <taxon>Pseudomonadota</taxon>
        <taxon>Gammaproteobacteria</taxon>
        <taxon>SAR86 cluster</taxon>
    </lineage>
</organism>
<dbReference type="InterPro" id="IPR003810">
    <property type="entry name" value="Mntp/YtaF"/>
</dbReference>
<feature type="transmembrane region" description="Helical" evidence="8">
    <location>
        <begin position="141"/>
        <end position="161"/>
    </location>
</feature>
<keyword evidence="3 8" id="KW-0812">Transmembrane</keyword>
<gene>
    <name evidence="8" type="primary">mntP</name>
    <name evidence="9" type="ORF">HQ497_04970</name>
</gene>
<dbReference type="GO" id="GO:0005384">
    <property type="term" value="F:manganese ion transmembrane transporter activity"/>
    <property type="evidence" value="ECO:0007669"/>
    <property type="project" value="UniProtKB-UniRule"/>
</dbReference>
<comment type="caution">
    <text evidence="9">The sequence shown here is derived from an EMBL/GenBank/DDBJ whole genome shotgun (WGS) entry which is preliminary data.</text>
</comment>
<evidence type="ECO:0000256" key="3">
    <source>
        <dbReference type="ARBA" id="ARBA00022692"/>
    </source>
</evidence>
<keyword evidence="1 8" id="KW-0813">Transport</keyword>
<comment type="subcellular location">
    <subcellularLocation>
        <location evidence="8">Cell membrane</location>
        <topology evidence="8">Multi-pass membrane protein</topology>
    </subcellularLocation>
</comment>
<name>A0A972VUW3_9GAMM</name>
<evidence type="ECO:0000313" key="9">
    <source>
        <dbReference type="EMBL" id="NQV64699.1"/>
    </source>
</evidence>
<proteinExistence type="inferred from homology"/>
<comment type="similarity">
    <text evidence="8">Belongs to the MntP (TC 9.B.29) family.</text>
</comment>
<keyword evidence="6 8" id="KW-0472">Membrane</keyword>
<evidence type="ECO:0000256" key="6">
    <source>
        <dbReference type="ARBA" id="ARBA00023136"/>
    </source>
</evidence>
<protein>
    <recommendedName>
        <fullName evidence="8">Putative manganese efflux pump MntP</fullName>
    </recommendedName>
</protein>
<evidence type="ECO:0000256" key="4">
    <source>
        <dbReference type="ARBA" id="ARBA00022989"/>
    </source>
</evidence>
<dbReference type="AlphaFoldDB" id="A0A972VUW3"/>
<evidence type="ECO:0000256" key="5">
    <source>
        <dbReference type="ARBA" id="ARBA00023065"/>
    </source>
</evidence>
<dbReference type="HAMAP" id="MF_01521">
    <property type="entry name" value="MntP_pump"/>
    <property type="match status" value="1"/>
</dbReference>
<dbReference type="InterPro" id="IPR022929">
    <property type="entry name" value="Put_MntP"/>
</dbReference>
<dbReference type="Proteomes" id="UP000754644">
    <property type="component" value="Unassembled WGS sequence"/>
</dbReference>
<dbReference type="PANTHER" id="PTHR35529">
    <property type="entry name" value="MANGANESE EFFLUX PUMP MNTP-RELATED"/>
    <property type="match status" value="1"/>
</dbReference>
<keyword evidence="5 8" id="KW-0406">Ion transport</keyword>
<comment type="function">
    <text evidence="8">Probably functions as a manganese efflux pump.</text>
</comment>
<feature type="transmembrane region" description="Helical" evidence="8">
    <location>
        <begin position="66"/>
        <end position="84"/>
    </location>
</feature>
<dbReference type="PANTHER" id="PTHR35529:SF1">
    <property type="entry name" value="MANGANESE EFFLUX PUMP MNTP-RELATED"/>
    <property type="match status" value="1"/>
</dbReference>
<dbReference type="Pfam" id="PF02659">
    <property type="entry name" value="Mntp"/>
    <property type="match status" value="1"/>
</dbReference>
<feature type="transmembrane region" description="Helical" evidence="8">
    <location>
        <begin position="173"/>
        <end position="190"/>
    </location>
</feature>
<feature type="transmembrane region" description="Helical" evidence="8">
    <location>
        <begin position="114"/>
        <end position="136"/>
    </location>
</feature>
<feature type="transmembrane region" description="Helical" evidence="8">
    <location>
        <begin position="33"/>
        <end position="54"/>
    </location>
</feature>
<keyword evidence="2 8" id="KW-1003">Cell membrane</keyword>
<evidence type="ECO:0000256" key="8">
    <source>
        <dbReference type="HAMAP-Rule" id="MF_01521"/>
    </source>
</evidence>